<evidence type="ECO:0000313" key="2">
    <source>
        <dbReference type="EMBL" id="KAF8794503.1"/>
    </source>
</evidence>
<gene>
    <name evidence="2" type="ORF">HNY73_002478</name>
</gene>
<comment type="caution">
    <text evidence="2">The sequence shown here is derived from an EMBL/GenBank/DDBJ whole genome shotgun (WGS) entry which is preliminary data.</text>
</comment>
<protein>
    <submittedName>
        <fullName evidence="2">Uncharacterized protein</fullName>
    </submittedName>
</protein>
<keyword evidence="3" id="KW-1185">Reference proteome</keyword>
<dbReference type="Proteomes" id="UP000807504">
    <property type="component" value="Unassembled WGS sequence"/>
</dbReference>
<organism evidence="2 3">
    <name type="scientific">Argiope bruennichi</name>
    <name type="common">Wasp spider</name>
    <name type="synonym">Aranea bruennichi</name>
    <dbReference type="NCBI Taxonomy" id="94029"/>
    <lineage>
        <taxon>Eukaryota</taxon>
        <taxon>Metazoa</taxon>
        <taxon>Ecdysozoa</taxon>
        <taxon>Arthropoda</taxon>
        <taxon>Chelicerata</taxon>
        <taxon>Arachnida</taxon>
        <taxon>Araneae</taxon>
        <taxon>Araneomorphae</taxon>
        <taxon>Entelegynae</taxon>
        <taxon>Araneoidea</taxon>
        <taxon>Araneidae</taxon>
        <taxon>Argiope</taxon>
    </lineage>
</organism>
<sequence>MPEDMYECCQKLLCPLNRAEDFYKLVEELSPEAIVTDYYEGQFVNGNCEKSGGTDPKRNRDQCLDENLTDQSLKSQ</sequence>
<dbReference type="AlphaFoldDB" id="A0A8T0G023"/>
<evidence type="ECO:0000256" key="1">
    <source>
        <dbReference type="SAM" id="MobiDB-lite"/>
    </source>
</evidence>
<dbReference type="EMBL" id="JABXBU010000002">
    <property type="protein sequence ID" value="KAF8794503.1"/>
    <property type="molecule type" value="Genomic_DNA"/>
</dbReference>
<name>A0A8T0G023_ARGBR</name>
<evidence type="ECO:0000313" key="3">
    <source>
        <dbReference type="Proteomes" id="UP000807504"/>
    </source>
</evidence>
<reference evidence="2" key="2">
    <citation type="submission" date="2020-06" db="EMBL/GenBank/DDBJ databases">
        <authorList>
            <person name="Sheffer M."/>
        </authorList>
    </citation>
    <scope>NUCLEOTIDE SEQUENCE</scope>
</reference>
<feature type="region of interest" description="Disordered" evidence="1">
    <location>
        <begin position="50"/>
        <end position="76"/>
    </location>
</feature>
<proteinExistence type="predicted"/>
<accession>A0A8T0G023</accession>
<reference evidence="2" key="1">
    <citation type="journal article" date="2020" name="bioRxiv">
        <title>Chromosome-level reference genome of the European wasp spider Argiope bruennichi: a resource for studies on range expansion and evolutionary adaptation.</title>
        <authorList>
            <person name="Sheffer M.M."/>
            <person name="Hoppe A."/>
            <person name="Krehenwinkel H."/>
            <person name="Uhl G."/>
            <person name="Kuss A.W."/>
            <person name="Jensen L."/>
            <person name="Jensen C."/>
            <person name="Gillespie R.G."/>
            <person name="Hoff K.J."/>
            <person name="Prost S."/>
        </authorList>
    </citation>
    <scope>NUCLEOTIDE SEQUENCE</scope>
</reference>